<keyword evidence="2" id="KW-1185">Reference proteome</keyword>
<comment type="caution">
    <text evidence="1">The sequence shown here is derived from an EMBL/GenBank/DDBJ whole genome shotgun (WGS) entry which is preliminary data.</text>
</comment>
<dbReference type="EMBL" id="BPLQ01006647">
    <property type="protein sequence ID" value="GIY24245.1"/>
    <property type="molecule type" value="Genomic_DNA"/>
</dbReference>
<gene>
    <name evidence="1" type="ORF">CDAR_197651</name>
</gene>
<dbReference type="AlphaFoldDB" id="A0AAV4RVA7"/>
<organism evidence="1 2">
    <name type="scientific">Caerostris darwini</name>
    <dbReference type="NCBI Taxonomy" id="1538125"/>
    <lineage>
        <taxon>Eukaryota</taxon>
        <taxon>Metazoa</taxon>
        <taxon>Ecdysozoa</taxon>
        <taxon>Arthropoda</taxon>
        <taxon>Chelicerata</taxon>
        <taxon>Arachnida</taxon>
        <taxon>Araneae</taxon>
        <taxon>Araneomorphae</taxon>
        <taxon>Entelegynae</taxon>
        <taxon>Araneoidea</taxon>
        <taxon>Araneidae</taxon>
        <taxon>Caerostris</taxon>
    </lineage>
</organism>
<protein>
    <submittedName>
        <fullName evidence="1">Uncharacterized protein</fullName>
    </submittedName>
</protein>
<evidence type="ECO:0000313" key="2">
    <source>
        <dbReference type="Proteomes" id="UP001054837"/>
    </source>
</evidence>
<sequence length="88" mass="9518">MAPTIARSFIGKAHWVHKCICHCVPRQIAKISDENFQLMGCSEMGLADCCRRSVVFKISVMAGNVEYCQTGILLLGLSGRLSFAGGPS</sequence>
<accession>A0AAV4RVA7</accession>
<reference evidence="1 2" key="1">
    <citation type="submission" date="2021-06" db="EMBL/GenBank/DDBJ databases">
        <title>Caerostris darwini draft genome.</title>
        <authorList>
            <person name="Kono N."/>
            <person name="Arakawa K."/>
        </authorList>
    </citation>
    <scope>NUCLEOTIDE SEQUENCE [LARGE SCALE GENOMIC DNA]</scope>
</reference>
<evidence type="ECO:0000313" key="1">
    <source>
        <dbReference type="EMBL" id="GIY24245.1"/>
    </source>
</evidence>
<proteinExistence type="predicted"/>
<dbReference type="Proteomes" id="UP001054837">
    <property type="component" value="Unassembled WGS sequence"/>
</dbReference>
<name>A0AAV4RVA7_9ARAC</name>